<dbReference type="InterPro" id="IPR009326">
    <property type="entry name" value="DUF984"/>
</dbReference>
<organism evidence="2 3">
    <name type="scientific">Pontibacter qinzhouensis</name>
    <dbReference type="NCBI Taxonomy" id="2603253"/>
    <lineage>
        <taxon>Bacteria</taxon>
        <taxon>Pseudomonadati</taxon>
        <taxon>Bacteroidota</taxon>
        <taxon>Cytophagia</taxon>
        <taxon>Cytophagales</taxon>
        <taxon>Hymenobacteraceae</taxon>
        <taxon>Pontibacter</taxon>
    </lineage>
</organism>
<dbReference type="AlphaFoldDB" id="A0A5C8KDQ5"/>
<keyword evidence="3" id="KW-1185">Reference proteome</keyword>
<evidence type="ECO:0000259" key="1">
    <source>
        <dbReference type="SMART" id="SM01022"/>
    </source>
</evidence>
<dbReference type="RefSeq" id="WP_147919779.1">
    <property type="nucleotide sequence ID" value="NZ_VRTY01000001.1"/>
</dbReference>
<dbReference type="SMART" id="SM01022">
    <property type="entry name" value="ASCH"/>
    <property type="match status" value="1"/>
</dbReference>
<dbReference type="PANTHER" id="PTHR39203:SF1">
    <property type="entry name" value="CYTOPLASMIC PROTEIN"/>
    <property type="match status" value="1"/>
</dbReference>
<dbReference type="SUPFAM" id="SSF88697">
    <property type="entry name" value="PUA domain-like"/>
    <property type="match status" value="1"/>
</dbReference>
<feature type="domain" description="ASCH" evidence="1">
    <location>
        <begin position="34"/>
        <end position="157"/>
    </location>
</feature>
<proteinExistence type="predicted"/>
<dbReference type="Gene3D" id="3.10.400.10">
    <property type="entry name" value="Sulfate adenylyltransferase"/>
    <property type="match status" value="1"/>
</dbReference>
<sequence>MDGIEENYTSAETLWTGFIAQTPDNPIKETPVSFYFCDNKKDADECAELVVKGIKQATATSLWWYQRNKEQLPEVGDQYVVTDWAGNAKAIIETTKIKQVPYNKVSAAFAQAEGEGDKSLGYWRKVHKAYYAREMKPYGEHFNENMVIVCEYFKTIFTKK</sequence>
<dbReference type="PANTHER" id="PTHR39203">
    <property type="entry name" value="CYTOPLASMIC PROTEIN-RELATED"/>
    <property type="match status" value="1"/>
</dbReference>
<evidence type="ECO:0000313" key="2">
    <source>
        <dbReference type="EMBL" id="TXK52875.1"/>
    </source>
</evidence>
<reference evidence="2 3" key="1">
    <citation type="submission" date="2019-08" db="EMBL/GenBank/DDBJ databases">
        <authorList>
            <person name="Shi S."/>
        </authorList>
    </citation>
    <scope>NUCLEOTIDE SEQUENCE [LARGE SCALE GENOMIC DNA]</scope>
    <source>
        <strain evidence="2 3">GY10130</strain>
    </source>
</reference>
<dbReference type="InterPro" id="IPR007374">
    <property type="entry name" value="ASCH_domain"/>
</dbReference>
<comment type="caution">
    <text evidence="2">The sequence shown here is derived from an EMBL/GenBank/DDBJ whole genome shotgun (WGS) entry which is preliminary data.</text>
</comment>
<evidence type="ECO:0000313" key="3">
    <source>
        <dbReference type="Proteomes" id="UP000321926"/>
    </source>
</evidence>
<dbReference type="CDD" id="cd06553">
    <property type="entry name" value="ASCH_Ef3133_like"/>
    <property type="match status" value="1"/>
</dbReference>
<dbReference type="EMBL" id="VRTY01000001">
    <property type="protein sequence ID" value="TXK52875.1"/>
    <property type="molecule type" value="Genomic_DNA"/>
</dbReference>
<protein>
    <submittedName>
        <fullName evidence="2">ASCH domain-containing protein</fullName>
    </submittedName>
</protein>
<dbReference type="Proteomes" id="UP000321926">
    <property type="component" value="Unassembled WGS sequence"/>
</dbReference>
<dbReference type="InterPro" id="IPR015947">
    <property type="entry name" value="PUA-like_sf"/>
</dbReference>
<dbReference type="PIRSF" id="PIRSF021320">
    <property type="entry name" value="DUF984"/>
    <property type="match status" value="1"/>
</dbReference>
<accession>A0A5C8KDQ5</accession>
<dbReference type="Pfam" id="PF04266">
    <property type="entry name" value="ASCH"/>
    <property type="match status" value="1"/>
</dbReference>
<name>A0A5C8KDQ5_9BACT</name>
<gene>
    <name evidence="2" type="ORF">FVR03_00430</name>
</gene>
<dbReference type="OrthoDB" id="9807542at2"/>